<dbReference type="InterPro" id="IPR034210">
    <property type="entry name" value="CcO_II_C"/>
</dbReference>
<evidence type="ECO:0000256" key="5">
    <source>
        <dbReference type="ARBA" id="ARBA00022660"/>
    </source>
</evidence>
<protein>
    <recommendedName>
        <fullName evidence="16">Cytochrome c oxidase subunit 2</fullName>
        <ecNumber evidence="16">7.1.1.9</ecNumber>
    </recommendedName>
</protein>
<feature type="domain" description="Cytochrome oxidase subunit II copper A binding" evidence="18">
    <location>
        <begin position="158"/>
        <end position="300"/>
    </location>
</feature>
<evidence type="ECO:0000256" key="3">
    <source>
        <dbReference type="ARBA" id="ARBA00007866"/>
    </source>
</evidence>
<dbReference type="InterPro" id="IPR011759">
    <property type="entry name" value="Cyt_c_oxidase_su2_TM_dom"/>
</dbReference>
<dbReference type="PROSITE" id="PS50999">
    <property type="entry name" value="COX2_TM"/>
    <property type="match status" value="1"/>
</dbReference>
<evidence type="ECO:0000256" key="16">
    <source>
        <dbReference type="RuleBase" id="RU004024"/>
    </source>
</evidence>
<dbReference type="EC" id="7.1.1.9" evidence="16"/>
<dbReference type="InterPro" id="IPR002429">
    <property type="entry name" value="CcO_II-like_C"/>
</dbReference>
<keyword evidence="11 16" id="KW-0186">Copper</keyword>
<evidence type="ECO:0000256" key="8">
    <source>
        <dbReference type="ARBA" id="ARBA00022967"/>
    </source>
</evidence>
<dbReference type="PRINTS" id="PR01166">
    <property type="entry name" value="CYCOXIDASEII"/>
</dbReference>
<keyword evidence="9 15" id="KW-0249">Electron transport</keyword>
<dbReference type="PANTHER" id="PTHR22888:SF9">
    <property type="entry name" value="CYTOCHROME C OXIDASE SUBUNIT 2"/>
    <property type="match status" value="1"/>
</dbReference>
<keyword evidence="7 16" id="KW-0479">Metal-binding</keyword>
<keyword evidence="21" id="KW-1185">Reference proteome</keyword>
<dbReference type="PROSITE" id="PS00078">
    <property type="entry name" value="COX2"/>
    <property type="match status" value="1"/>
</dbReference>
<feature type="transmembrane region" description="Helical" evidence="17">
    <location>
        <begin position="119"/>
        <end position="141"/>
    </location>
</feature>
<comment type="subcellular location">
    <subcellularLocation>
        <location evidence="15">Cell membrane</location>
        <topology evidence="15">Multi-pass membrane protein</topology>
    </subcellularLocation>
    <subcellularLocation>
        <location evidence="2">Membrane</location>
        <topology evidence="2">Multi-pass membrane protein</topology>
    </subcellularLocation>
</comment>
<dbReference type="CDD" id="cd13912">
    <property type="entry name" value="CcO_II_C"/>
    <property type="match status" value="1"/>
</dbReference>
<dbReference type="InterPro" id="IPR001505">
    <property type="entry name" value="Copper_CuA"/>
</dbReference>
<dbReference type="InterPro" id="IPR008972">
    <property type="entry name" value="Cupredoxin"/>
</dbReference>
<dbReference type="GO" id="GO:0016491">
    <property type="term" value="F:oxidoreductase activity"/>
    <property type="evidence" value="ECO:0007669"/>
    <property type="project" value="InterPro"/>
</dbReference>
<dbReference type="InterPro" id="IPR045187">
    <property type="entry name" value="CcO_II"/>
</dbReference>
<evidence type="ECO:0000256" key="1">
    <source>
        <dbReference type="ARBA" id="ARBA00001971"/>
    </source>
</evidence>
<evidence type="ECO:0000256" key="15">
    <source>
        <dbReference type="RuleBase" id="RU000456"/>
    </source>
</evidence>
<dbReference type="GO" id="GO:0005507">
    <property type="term" value="F:copper ion binding"/>
    <property type="evidence" value="ECO:0007669"/>
    <property type="project" value="InterPro"/>
</dbReference>
<evidence type="ECO:0000256" key="6">
    <source>
        <dbReference type="ARBA" id="ARBA00022692"/>
    </source>
</evidence>
<dbReference type="FunFam" id="2.60.40.420:FF:000001">
    <property type="entry name" value="Cytochrome c oxidase subunit 2"/>
    <property type="match status" value="1"/>
</dbReference>
<keyword evidence="12 17" id="KW-0472">Membrane</keyword>
<dbReference type="NCBIfam" id="TIGR02866">
    <property type="entry name" value="CoxB"/>
    <property type="match status" value="1"/>
</dbReference>
<dbReference type="Pfam" id="PF02790">
    <property type="entry name" value="COX2_TM"/>
    <property type="match status" value="1"/>
</dbReference>
<dbReference type="PROSITE" id="PS50857">
    <property type="entry name" value="COX2_CUA"/>
    <property type="match status" value="1"/>
</dbReference>
<evidence type="ECO:0000256" key="14">
    <source>
        <dbReference type="ARBA" id="ARBA00047816"/>
    </source>
</evidence>
<comment type="similarity">
    <text evidence="3 15">Belongs to the cytochrome c oxidase subunit 2 family.</text>
</comment>
<dbReference type="SUPFAM" id="SSF81464">
    <property type="entry name" value="Cytochrome c oxidase subunit II-like, transmembrane region"/>
    <property type="match status" value="1"/>
</dbReference>
<comment type="function">
    <text evidence="13 16">Subunits I and II form the functional core of the enzyme complex. Electrons originating in cytochrome c are transferred via heme a and Cu(A) to the binuclear center formed by heme a3 and Cu(B).</text>
</comment>
<evidence type="ECO:0000256" key="11">
    <source>
        <dbReference type="ARBA" id="ARBA00023008"/>
    </source>
</evidence>
<dbReference type="GO" id="GO:0004129">
    <property type="term" value="F:cytochrome-c oxidase activity"/>
    <property type="evidence" value="ECO:0007669"/>
    <property type="project" value="UniProtKB-EC"/>
</dbReference>
<evidence type="ECO:0000256" key="13">
    <source>
        <dbReference type="ARBA" id="ARBA00024688"/>
    </source>
</evidence>
<evidence type="ECO:0000313" key="20">
    <source>
        <dbReference type="EMBL" id="SCZ25034.1"/>
    </source>
</evidence>
<evidence type="ECO:0000256" key="2">
    <source>
        <dbReference type="ARBA" id="ARBA00004141"/>
    </source>
</evidence>
<evidence type="ECO:0000313" key="21">
    <source>
        <dbReference type="Proteomes" id="UP000199347"/>
    </source>
</evidence>
<evidence type="ECO:0000256" key="4">
    <source>
        <dbReference type="ARBA" id="ARBA00022448"/>
    </source>
</evidence>
<name>A0A1G5MJT6_AFIMA</name>
<gene>
    <name evidence="20" type="ORF">SAMN03080610_00744</name>
</gene>
<comment type="catalytic activity">
    <reaction evidence="14 16">
        <text>4 Fe(II)-[cytochrome c] + O2 + 8 H(+)(in) = 4 Fe(III)-[cytochrome c] + 2 H2O + 4 H(+)(out)</text>
        <dbReference type="Rhea" id="RHEA:11436"/>
        <dbReference type="Rhea" id="RHEA-COMP:10350"/>
        <dbReference type="Rhea" id="RHEA-COMP:14399"/>
        <dbReference type="ChEBI" id="CHEBI:15377"/>
        <dbReference type="ChEBI" id="CHEBI:15378"/>
        <dbReference type="ChEBI" id="CHEBI:15379"/>
        <dbReference type="ChEBI" id="CHEBI:29033"/>
        <dbReference type="ChEBI" id="CHEBI:29034"/>
        <dbReference type="EC" id="7.1.1.9"/>
    </reaction>
</comment>
<dbReference type="Gene3D" id="1.10.287.90">
    <property type="match status" value="1"/>
</dbReference>
<organism evidence="20 21">
    <name type="scientific">Afifella marina DSM 2698</name>
    <dbReference type="NCBI Taxonomy" id="1120955"/>
    <lineage>
        <taxon>Bacteria</taxon>
        <taxon>Pseudomonadati</taxon>
        <taxon>Pseudomonadota</taxon>
        <taxon>Alphaproteobacteria</taxon>
        <taxon>Hyphomicrobiales</taxon>
        <taxon>Afifellaceae</taxon>
        <taxon>Afifella</taxon>
    </lineage>
</organism>
<dbReference type="Pfam" id="PF00116">
    <property type="entry name" value="COX2"/>
    <property type="match status" value="1"/>
</dbReference>
<keyword evidence="6 15" id="KW-0812">Transmembrane</keyword>
<feature type="domain" description="Cytochrome oxidase subunit II transmembrane region profile" evidence="19">
    <location>
        <begin position="52"/>
        <end position="147"/>
    </location>
</feature>
<dbReference type="PANTHER" id="PTHR22888">
    <property type="entry name" value="CYTOCHROME C OXIDASE, SUBUNIT II"/>
    <property type="match status" value="1"/>
</dbReference>
<dbReference type="InterPro" id="IPR036257">
    <property type="entry name" value="Cyt_c_oxidase_su2_TM_sf"/>
</dbReference>
<feature type="transmembrane region" description="Helical" evidence="17">
    <location>
        <begin position="74"/>
        <end position="98"/>
    </location>
</feature>
<evidence type="ECO:0000256" key="9">
    <source>
        <dbReference type="ARBA" id="ARBA00022982"/>
    </source>
</evidence>
<dbReference type="GO" id="GO:0005886">
    <property type="term" value="C:plasma membrane"/>
    <property type="evidence" value="ECO:0007669"/>
    <property type="project" value="UniProtKB-SubCell"/>
</dbReference>
<dbReference type="EMBL" id="FMVW01000001">
    <property type="protein sequence ID" value="SCZ25034.1"/>
    <property type="molecule type" value="Genomic_DNA"/>
</dbReference>
<keyword evidence="10 17" id="KW-1133">Transmembrane helix</keyword>
<dbReference type="Proteomes" id="UP000199347">
    <property type="component" value="Unassembled WGS sequence"/>
</dbReference>
<comment type="cofactor">
    <cofactor evidence="16">
        <name>Cu cation</name>
        <dbReference type="ChEBI" id="CHEBI:23378"/>
    </cofactor>
    <text evidence="16">Binds a copper A center.</text>
</comment>
<dbReference type="Gene3D" id="2.60.40.420">
    <property type="entry name" value="Cupredoxins - blue copper proteins"/>
    <property type="match status" value="1"/>
</dbReference>
<sequence>MHWLMNGPRLDGLSVAEKDEEVFMRALARTFGALSALFALGSQALAQAVDSGPFNWQVNLQEAASEVAQYVDWFAWYTLAIMLAVCVFVFGLMAWCAVRFNAKRNPEPARFAHNTTVEVLWTVLPVLILVLIAVPSFRLLYGQFDPSKIYSEYNPETDKFLTVKVTGHQWYWGYEYGVDDDSKSNGITDEISFQAFMIPDEDLPENGLRNLSVDNPVVVPVDTFVRVQVTSADVIHSFAMPPFGIKIDAVPGRLNETYFKANREGLFYGQCSELCGKDHAFMPIAMRVVSKDQFQQWASQASDDIEGANQSLAQAIQQEKQNNDDKVALR</sequence>
<evidence type="ECO:0000256" key="7">
    <source>
        <dbReference type="ARBA" id="ARBA00022723"/>
    </source>
</evidence>
<evidence type="ECO:0000256" key="12">
    <source>
        <dbReference type="ARBA" id="ARBA00023136"/>
    </source>
</evidence>
<proteinExistence type="inferred from homology"/>
<keyword evidence="4 15" id="KW-0813">Transport</keyword>
<dbReference type="AlphaFoldDB" id="A0A1G5MJT6"/>
<keyword evidence="5 15" id="KW-0679">Respiratory chain</keyword>
<comment type="cofactor">
    <cofactor evidence="1">
        <name>heme</name>
        <dbReference type="ChEBI" id="CHEBI:30413"/>
    </cofactor>
</comment>
<evidence type="ECO:0000259" key="18">
    <source>
        <dbReference type="PROSITE" id="PS50857"/>
    </source>
</evidence>
<evidence type="ECO:0000256" key="17">
    <source>
        <dbReference type="SAM" id="Phobius"/>
    </source>
</evidence>
<keyword evidence="8" id="KW-1278">Translocase</keyword>
<dbReference type="InterPro" id="IPR014222">
    <property type="entry name" value="Cyt_c_oxidase_su2"/>
</dbReference>
<accession>A0A1G5MJT6</accession>
<dbReference type="GO" id="GO:0042773">
    <property type="term" value="P:ATP synthesis coupled electron transport"/>
    <property type="evidence" value="ECO:0007669"/>
    <property type="project" value="TreeGrafter"/>
</dbReference>
<reference evidence="20 21" key="1">
    <citation type="submission" date="2016-10" db="EMBL/GenBank/DDBJ databases">
        <authorList>
            <person name="de Groot N.N."/>
        </authorList>
    </citation>
    <scope>NUCLEOTIDE SEQUENCE [LARGE SCALE GENOMIC DNA]</scope>
    <source>
        <strain evidence="20 21">DSM 2698</strain>
    </source>
</reference>
<dbReference type="SUPFAM" id="SSF49503">
    <property type="entry name" value="Cupredoxins"/>
    <property type="match status" value="1"/>
</dbReference>
<dbReference type="STRING" id="1120955.SAMN03080610_00744"/>
<evidence type="ECO:0000256" key="10">
    <source>
        <dbReference type="ARBA" id="ARBA00022989"/>
    </source>
</evidence>
<evidence type="ECO:0000259" key="19">
    <source>
        <dbReference type="PROSITE" id="PS50999"/>
    </source>
</evidence>